<dbReference type="Pfam" id="PF08239">
    <property type="entry name" value="SH3_3"/>
    <property type="match status" value="1"/>
</dbReference>
<sequence length="244" mass="26993">MKKIFITVISAAFVLLSCKNDKETTNSQNGETIVESQKKEVLTPAVCLLEKLSVRVTPKSKGKWITSMSLGEKIEFTGEEVTDSVSKKLYYKVRLIDGKEGWTRATFLAVNGKVSTLLKEANVYKRPDLLTKTNKKYSAMDIIAVLKTQDDWMHVKGKRAEGQYIEEAWIKSGNLSEASVDVAVAKFAGLAIASGSMTDKIKALEKITNNADFSSSSLIAVLQAKIEDYKAKNQKIDNNIEVSE</sequence>
<dbReference type="EMBL" id="OENE01000015">
    <property type="protein sequence ID" value="SOU88647.1"/>
    <property type="molecule type" value="Genomic_DNA"/>
</dbReference>
<proteinExistence type="predicted"/>
<dbReference type="Proteomes" id="UP000490060">
    <property type="component" value="Unassembled WGS sequence"/>
</dbReference>
<evidence type="ECO:0000313" key="3">
    <source>
        <dbReference type="Proteomes" id="UP000490060"/>
    </source>
</evidence>
<dbReference type="AlphaFoldDB" id="A0A2I2M981"/>
<dbReference type="GeneID" id="86817526"/>
<reference evidence="2 3" key="1">
    <citation type="submission" date="2017-11" db="EMBL/GenBank/DDBJ databases">
        <authorList>
            <person name="Duchaud E."/>
        </authorList>
    </citation>
    <scope>NUCLEOTIDE SEQUENCE [LARGE SCALE GENOMIC DNA]</scope>
    <source>
        <strain evidence="2 3">TNO010</strain>
    </source>
</reference>
<evidence type="ECO:0000259" key="1">
    <source>
        <dbReference type="Pfam" id="PF08239"/>
    </source>
</evidence>
<dbReference type="PROSITE" id="PS51257">
    <property type="entry name" value="PROKAR_LIPOPROTEIN"/>
    <property type="match status" value="1"/>
</dbReference>
<protein>
    <recommendedName>
        <fullName evidence="1">SH3b domain-containing protein</fullName>
    </recommendedName>
</protein>
<gene>
    <name evidence="2" type="ORF">TNO010_220086</name>
</gene>
<evidence type="ECO:0000313" key="2">
    <source>
        <dbReference type="EMBL" id="SOU88647.1"/>
    </source>
</evidence>
<feature type="domain" description="SH3b" evidence="1">
    <location>
        <begin position="52"/>
        <end position="106"/>
    </location>
</feature>
<organism evidence="2 3">
    <name type="scientific">Tenacibaculum finnmarkense genomovar ulcerans</name>
    <dbReference type="NCBI Taxonomy" id="2781388"/>
    <lineage>
        <taxon>Bacteria</taxon>
        <taxon>Pseudomonadati</taxon>
        <taxon>Bacteroidota</taxon>
        <taxon>Flavobacteriia</taxon>
        <taxon>Flavobacteriales</taxon>
        <taxon>Flavobacteriaceae</taxon>
        <taxon>Tenacibaculum</taxon>
        <taxon>Tenacibaculum finnmarkense</taxon>
    </lineage>
</organism>
<dbReference type="InterPro" id="IPR003646">
    <property type="entry name" value="SH3-like_bac-type"/>
</dbReference>
<name>A0A2I2M981_9FLAO</name>
<accession>A0A2I2M981</accession>
<dbReference type="Gene3D" id="2.30.30.40">
    <property type="entry name" value="SH3 Domains"/>
    <property type="match status" value="1"/>
</dbReference>
<dbReference type="RefSeq" id="WP_058885615.1">
    <property type="nucleotide sequence ID" value="NZ_JAFMUG010000001.1"/>
</dbReference>